<reference evidence="4" key="1">
    <citation type="journal article" date="2019" name="Int. J. Syst. Evol. Microbiol.">
        <title>The Global Catalogue of Microorganisms (GCM) 10K type strain sequencing project: providing services to taxonomists for standard genome sequencing and annotation.</title>
        <authorList>
            <consortium name="The Broad Institute Genomics Platform"/>
            <consortium name="The Broad Institute Genome Sequencing Center for Infectious Disease"/>
            <person name="Wu L."/>
            <person name="Ma J."/>
        </authorList>
    </citation>
    <scope>NUCLEOTIDE SEQUENCE [LARGE SCALE GENOMIC DNA]</scope>
    <source>
        <strain evidence="4">KCTC 13128</strain>
    </source>
</reference>
<protein>
    <submittedName>
        <fullName evidence="3">Tripartite tricarboxylate transporter TctB family protein</fullName>
    </submittedName>
</protein>
<name>A0ABV7CWT4_9BACI</name>
<feature type="transmembrane region" description="Helical" evidence="1">
    <location>
        <begin position="20"/>
        <end position="39"/>
    </location>
</feature>
<dbReference type="RefSeq" id="WP_390272311.1">
    <property type="nucleotide sequence ID" value="NZ_JBHRSA010000042.1"/>
</dbReference>
<feature type="transmembrane region" description="Helical" evidence="1">
    <location>
        <begin position="83"/>
        <end position="100"/>
    </location>
</feature>
<evidence type="ECO:0000313" key="4">
    <source>
        <dbReference type="Proteomes" id="UP001595279"/>
    </source>
</evidence>
<dbReference type="Pfam" id="PF07331">
    <property type="entry name" value="TctB"/>
    <property type="match status" value="1"/>
</dbReference>
<evidence type="ECO:0000313" key="3">
    <source>
        <dbReference type="EMBL" id="MFC3040763.1"/>
    </source>
</evidence>
<dbReference type="Proteomes" id="UP001595279">
    <property type="component" value="Unassembled WGS sequence"/>
</dbReference>
<feature type="domain" description="DUF1468" evidence="2">
    <location>
        <begin position="17"/>
        <end position="134"/>
    </location>
</feature>
<evidence type="ECO:0000259" key="2">
    <source>
        <dbReference type="Pfam" id="PF07331"/>
    </source>
</evidence>
<evidence type="ECO:0000256" key="1">
    <source>
        <dbReference type="SAM" id="Phobius"/>
    </source>
</evidence>
<proteinExistence type="predicted"/>
<keyword evidence="1" id="KW-0472">Membrane</keyword>
<dbReference type="EMBL" id="JBHRSA010000042">
    <property type="protein sequence ID" value="MFC3040763.1"/>
    <property type="molecule type" value="Genomic_DNA"/>
</dbReference>
<keyword evidence="4" id="KW-1185">Reference proteome</keyword>
<dbReference type="InterPro" id="IPR009936">
    <property type="entry name" value="DUF1468"/>
</dbReference>
<keyword evidence="1" id="KW-0812">Transmembrane</keyword>
<feature type="transmembrane region" description="Helical" evidence="1">
    <location>
        <begin position="60"/>
        <end position="77"/>
    </location>
</feature>
<accession>A0ABV7CWT4</accession>
<feature type="transmembrane region" description="Helical" evidence="1">
    <location>
        <begin position="107"/>
        <end position="125"/>
    </location>
</feature>
<gene>
    <name evidence="3" type="ORF">ACFOGI_10940</name>
</gene>
<keyword evidence="1" id="KW-1133">Transmembrane helix</keyword>
<organism evidence="3 4">
    <name type="scientific">Virgibacillus xinjiangensis</name>
    <dbReference type="NCBI Taxonomy" id="393090"/>
    <lineage>
        <taxon>Bacteria</taxon>
        <taxon>Bacillati</taxon>
        <taxon>Bacillota</taxon>
        <taxon>Bacilli</taxon>
        <taxon>Bacillales</taxon>
        <taxon>Bacillaceae</taxon>
        <taxon>Virgibacillus</taxon>
    </lineage>
</organism>
<sequence length="134" mass="15578">MKDFFTLDMSYSTYHLVFPRIIWSILILIGAVLLLSNLIKRTKEGRLTNFHFRFFTENYDKVKFYGTIVLLVVYAAILERIGFVPASIIFMLLITLLYIGNIRRKSIIISITNSLATTIVVWYVFGQLFDITLP</sequence>
<comment type="caution">
    <text evidence="3">The sequence shown here is derived from an EMBL/GenBank/DDBJ whole genome shotgun (WGS) entry which is preliminary data.</text>
</comment>